<reference evidence="1 2" key="1">
    <citation type="submission" date="2023-03" db="EMBL/GenBank/DDBJ databases">
        <title>Bacillus Genome Sequencing.</title>
        <authorList>
            <person name="Dunlap C."/>
        </authorList>
    </citation>
    <scope>NUCLEOTIDE SEQUENCE [LARGE SCALE GENOMIC DNA]</scope>
    <source>
        <strain evidence="1 2">B-23453</strain>
    </source>
</reference>
<accession>A0ABU6MBN2</accession>
<evidence type="ECO:0000313" key="1">
    <source>
        <dbReference type="EMBL" id="MED1202090.1"/>
    </source>
</evidence>
<keyword evidence="2" id="KW-1185">Reference proteome</keyword>
<protein>
    <recommendedName>
        <fullName evidence="3">Flagellar hook-length control protein FliK</fullName>
    </recommendedName>
</protein>
<gene>
    <name evidence="1" type="ORF">P4T90_03165</name>
</gene>
<evidence type="ECO:0008006" key="3">
    <source>
        <dbReference type="Google" id="ProtNLM"/>
    </source>
</evidence>
<dbReference type="Proteomes" id="UP001341444">
    <property type="component" value="Unassembled WGS sequence"/>
</dbReference>
<proteinExistence type="predicted"/>
<sequence length="524" mass="58035">MLTVPIQQLAGIQAAKMDSGVPFKQGQIFFGSIQKIFPNQTAVVQAGNHPLIAKLEAPLISGKGYWFEVSLNEGEVYLKVVPNNSLEGNDSGALLKQLSLPQEKAFKQVAAYMQKEQIPLSKEEVIKAAAFLKEAPDSALGLKTIQLMASKQFPFSKAIFQSLVKAEDSQKTQTLIQLLKGEIIKETPNKTIQSLLSVVDSLDGEEKNRIIQEMPQALLKYSSNQASQFQSISENILNKLGLNGTDTNSASEPKATVGSVILKKEPAAEPQPVDIKKQVEEKLQNVLKGEGDSKNIFSSEEQLFLKKLADQLEQSPHGSRIAMQLKGILGKMGLFYEADIQKLNNQEDHVIKSLKPLLVKYLEEPDHPSDTKEIADLLISKMNSQQLLSSDTGPILQAVFQLPFQIGNHFTDITMQWSGKRKENGELDADFCQILFYLDLEHLKETIVDMKVQNRVVSVTILNTFPRAEDLSLDLTPLLKKQLENQGYTLSAVSFRQQAETSAGKNPVWSTTTNTPYAGVDIKI</sequence>
<comment type="caution">
    <text evidence="1">The sequence shown here is derived from an EMBL/GenBank/DDBJ whole genome shotgun (WGS) entry which is preliminary data.</text>
</comment>
<name>A0ABU6MBN2_9BACI</name>
<organism evidence="1 2">
    <name type="scientific">Heyndrickxia acidicola</name>
    <dbReference type="NCBI Taxonomy" id="209389"/>
    <lineage>
        <taxon>Bacteria</taxon>
        <taxon>Bacillati</taxon>
        <taxon>Bacillota</taxon>
        <taxon>Bacilli</taxon>
        <taxon>Bacillales</taxon>
        <taxon>Bacillaceae</taxon>
        <taxon>Heyndrickxia</taxon>
    </lineage>
</organism>
<evidence type="ECO:0000313" key="2">
    <source>
        <dbReference type="Proteomes" id="UP001341444"/>
    </source>
</evidence>
<dbReference type="RefSeq" id="WP_066264709.1">
    <property type="nucleotide sequence ID" value="NZ_JARMAB010000004.1"/>
</dbReference>
<dbReference type="EMBL" id="JARMAB010000004">
    <property type="protein sequence ID" value="MED1202090.1"/>
    <property type="molecule type" value="Genomic_DNA"/>
</dbReference>